<dbReference type="PIRSF" id="PIRSF039032">
    <property type="entry name" value="HigB-2"/>
    <property type="match status" value="1"/>
</dbReference>
<evidence type="ECO:0000313" key="2">
    <source>
        <dbReference type="Proteomes" id="UP000095662"/>
    </source>
</evidence>
<sequence>MTREFVIMPEFEKQWSAMGLSDKELSSLQYELTITPKIGDVIKGTGGLRKFRYAFENRGKSGSVRVCYIDFVVKERIYLITAYPKNKKENLSKEECNEIKKLVKLLEESL</sequence>
<gene>
    <name evidence="1" type="ORF">ERS852540_01771</name>
</gene>
<proteinExistence type="predicted"/>
<organism evidence="1 2">
    <name type="scientific">[Eubacterium] siraeum</name>
    <dbReference type="NCBI Taxonomy" id="39492"/>
    <lineage>
        <taxon>Bacteria</taxon>
        <taxon>Bacillati</taxon>
        <taxon>Bacillota</taxon>
        <taxon>Clostridia</taxon>
        <taxon>Eubacteriales</taxon>
        <taxon>Oscillospiraceae</taxon>
        <taxon>Oscillospiraceae incertae sedis</taxon>
    </lineage>
</organism>
<dbReference type="OrthoDB" id="9812066at2"/>
<dbReference type="Pfam" id="PF06296">
    <property type="entry name" value="RelE"/>
    <property type="match status" value="1"/>
</dbReference>
<dbReference type="Proteomes" id="UP000095662">
    <property type="component" value="Unassembled WGS sequence"/>
</dbReference>
<dbReference type="STRING" id="39492.ERS852540_01771"/>
<accession>A0A174ZRM9</accession>
<evidence type="ECO:0000313" key="1">
    <source>
        <dbReference type="EMBL" id="CUQ88682.1"/>
    </source>
</evidence>
<reference evidence="1 2" key="1">
    <citation type="submission" date="2015-09" db="EMBL/GenBank/DDBJ databases">
        <authorList>
            <consortium name="Pathogen Informatics"/>
        </authorList>
    </citation>
    <scope>NUCLEOTIDE SEQUENCE [LARGE SCALE GENOMIC DNA]</scope>
    <source>
        <strain evidence="1 2">2789STDY5834928</strain>
    </source>
</reference>
<dbReference type="EMBL" id="CZBY01000014">
    <property type="protein sequence ID" value="CUQ88682.1"/>
    <property type="molecule type" value="Genomic_DNA"/>
</dbReference>
<protein>
    <submittedName>
        <fullName evidence="1">Uncharacterized protein conserved in bacteria</fullName>
    </submittedName>
</protein>
<dbReference type="InterPro" id="IPR009387">
    <property type="entry name" value="HigB-2"/>
</dbReference>
<dbReference type="AlphaFoldDB" id="A0A174ZRM9"/>
<name>A0A174ZRM9_9FIRM</name>